<feature type="domain" description="Protein kinase" evidence="20">
    <location>
        <begin position="75"/>
        <end position="341"/>
    </location>
</feature>
<evidence type="ECO:0000256" key="14">
    <source>
        <dbReference type="ARBA" id="ARBA00023136"/>
    </source>
</evidence>
<comment type="catalytic activity">
    <reaction evidence="19">
        <text>L-seryl-[protein] + ATP = O-phospho-L-seryl-[protein] + ADP + H(+)</text>
        <dbReference type="Rhea" id="RHEA:17989"/>
        <dbReference type="Rhea" id="RHEA-COMP:9863"/>
        <dbReference type="Rhea" id="RHEA-COMP:11604"/>
        <dbReference type="ChEBI" id="CHEBI:15378"/>
        <dbReference type="ChEBI" id="CHEBI:29999"/>
        <dbReference type="ChEBI" id="CHEBI:30616"/>
        <dbReference type="ChEBI" id="CHEBI:83421"/>
        <dbReference type="ChEBI" id="CHEBI:456216"/>
        <dbReference type="EC" id="2.7.11.1"/>
    </reaction>
</comment>
<evidence type="ECO:0000256" key="3">
    <source>
        <dbReference type="ARBA" id="ARBA00010217"/>
    </source>
</evidence>
<evidence type="ECO:0000256" key="2">
    <source>
        <dbReference type="ARBA" id="ARBA00008536"/>
    </source>
</evidence>
<dbReference type="Gene3D" id="1.10.510.10">
    <property type="entry name" value="Transferase(Phosphotransferase) domain 1"/>
    <property type="match status" value="1"/>
</dbReference>
<dbReference type="GO" id="GO:0004674">
    <property type="term" value="F:protein serine/threonine kinase activity"/>
    <property type="evidence" value="ECO:0007669"/>
    <property type="project" value="UniProtKB-KW"/>
</dbReference>
<dbReference type="FunFam" id="3.30.200.20:FF:000195">
    <property type="entry name" value="G-type lectin S-receptor-like serine/threonine-protein kinase"/>
    <property type="match status" value="1"/>
</dbReference>
<keyword evidence="17" id="KW-0325">Glycoprotein</keyword>
<dbReference type="OrthoDB" id="4062651at2759"/>
<dbReference type="GO" id="GO:0005886">
    <property type="term" value="C:plasma membrane"/>
    <property type="evidence" value="ECO:0007669"/>
    <property type="project" value="UniProtKB-SubCell"/>
</dbReference>
<dbReference type="Pfam" id="PF07714">
    <property type="entry name" value="PK_Tyr_Ser-Thr"/>
    <property type="match status" value="1"/>
</dbReference>
<dbReference type="EC" id="2.7.11.1" evidence="4"/>
<evidence type="ECO:0000313" key="22">
    <source>
        <dbReference type="Proteomes" id="UP000283530"/>
    </source>
</evidence>
<dbReference type="InterPro" id="IPR008271">
    <property type="entry name" value="Ser/Thr_kinase_AS"/>
</dbReference>
<comment type="caution">
    <text evidence="21">The sequence shown here is derived from an EMBL/GenBank/DDBJ whole genome shotgun (WGS) entry which is preliminary data.</text>
</comment>
<name>A0A443PBL2_9MAGN</name>
<evidence type="ECO:0000313" key="21">
    <source>
        <dbReference type="EMBL" id="RWR88169.1"/>
    </source>
</evidence>
<evidence type="ECO:0000256" key="18">
    <source>
        <dbReference type="ARBA" id="ARBA00047899"/>
    </source>
</evidence>
<comment type="similarity">
    <text evidence="2">In the N-terminal section; belongs to the leguminous lectin family.</text>
</comment>
<gene>
    <name evidence="21" type="ORF">CKAN_01715800</name>
</gene>
<keyword evidence="6" id="KW-0723">Serine/threonine-protein kinase</keyword>
<evidence type="ECO:0000256" key="13">
    <source>
        <dbReference type="ARBA" id="ARBA00022989"/>
    </source>
</evidence>
<keyword evidence="13" id="KW-1133">Transmembrane helix</keyword>
<dbReference type="InterPro" id="IPR000719">
    <property type="entry name" value="Prot_kinase_dom"/>
</dbReference>
<reference evidence="21 22" key="1">
    <citation type="journal article" date="2019" name="Nat. Plants">
        <title>Stout camphor tree genome fills gaps in understanding of flowering plant genome evolution.</title>
        <authorList>
            <person name="Chaw S.M."/>
            <person name="Liu Y.C."/>
            <person name="Wu Y.W."/>
            <person name="Wang H.Y."/>
            <person name="Lin C.I."/>
            <person name="Wu C.S."/>
            <person name="Ke H.M."/>
            <person name="Chang L.Y."/>
            <person name="Hsu C.Y."/>
            <person name="Yang H.T."/>
            <person name="Sudianto E."/>
            <person name="Hsu M.H."/>
            <person name="Wu K.P."/>
            <person name="Wang L.N."/>
            <person name="Leebens-Mack J.H."/>
            <person name="Tsai I.J."/>
        </authorList>
    </citation>
    <scope>NUCLEOTIDE SEQUENCE [LARGE SCALE GENOMIC DNA]</scope>
    <source>
        <strain evidence="22">cv. Chaw 1501</strain>
        <tissue evidence="21">Young leaves</tissue>
    </source>
</reference>
<comment type="catalytic activity">
    <reaction evidence="18">
        <text>L-threonyl-[protein] + ATP = O-phospho-L-threonyl-[protein] + ADP + H(+)</text>
        <dbReference type="Rhea" id="RHEA:46608"/>
        <dbReference type="Rhea" id="RHEA-COMP:11060"/>
        <dbReference type="Rhea" id="RHEA-COMP:11605"/>
        <dbReference type="ChEBI" id="CHEBI:15378"/>
        <dbReference type="ChEBI" id="CHEBI:30013"/>
        <dbReference type="ChEBI" id="CHEBI:30616"/>
        <dbReference type="ChEBI" id="CHEBI:61977"/>
        <dbReference type="ChEBI" id="CHEBI:456216"/>
        <dbReference type="EC" id="2.7.11.1"/>
    </reaction>
</comment>
<sequence>MAVTNGTISDRHRRLPASSSAKSVYSSSDFIRFTSFKMNERRRVVFNNDGIEENGKGSELSLFSFSVIVAITNNFSESNMLAKGGFGPVYKGQLLNGQEIAVKRLSKSSGQGIEEFKNEVTLISKLQHKNLVKLLGCCISGQEKILIYEYMRNKSLDSLIFNQTRSIMLDWRKRFNIIIGIARGILYLHEDSRLRIIHRDLKVSNILLDDEMNPKISDFEYLVEIRLKQILTNGYMSPEYAMHGLFSIKSDVFSFGVILLEIISGKRNNYYNECRSMNILGHVWELWKEDRILELVDSFMNISTSESEVLRCIQVGLLCVQEKEYNIRPDYKNFYQKFIIN</sequence>
<evidence type="ECO:0000256" key="15">
    <source>
        <dbReference type="ARBA" id="ARBA00023157"/>
    </source>
</evidence>
<dbReference type="PANTHER" id="PTHR27002">
    <property type="entry name" value="RECEPTOR-LIKE SERINE/THREONINE-PROTEIN KINASE SD1-8"/>
    <property type="match status" value="1"/>
</dbReference>
<organism evidence="21 22">
    <name type="scientific">Cinnamomum micranthum f. kanehirae</name>
    <dbReference type="NCBI Taxonomy" id="337451"/>
    <lineage>
        <taxon>Eukaryota</taxon>
        <taxon>Viridiplantae</taxon>
        <taxon>Streptophyta</taxon>
        <taxon>Embryophyta</taxon>
        <taxon>Tracheophyta</taxon>
        <taxon>Spermatophyta</taxon>
        <taxon>Magnoliopsida</taxon>
        <taxon>Magnoliidae</taxon>
        <taxon>Laurales</taxon>
        <taxon>Lauraceae</taxon>
        <taxon>Cinnamomum</taxon>
    </lineage>
</organism>
<dbReference type="GO" id="GO:0002229">
    <property type="term" value="P:defense response to oomycetes"/>
    <property type="evidence" value="ECO:0007669"/>
    <property type="project" value="UniProtKB-ARBA"/>
</dbReference>
<dbReference type="InterPro" id="IPR001245">
    <property type="entry name" value="Ser-Thr/Tyr_kinase_cat_dom"/>
</dbReference>
<comment type="similarity">
    <text evidence="3">In the C-terminal section; belongs to the protein kinase superfamily. Ser/Thr protein kinase family.</text>
</comment>
<dbReference type="PROSITE" id="PS50011">
    <property type="entry name" value="PROTEIN_KINASE_DOM"/>
    <property type="match status" value="1"/>
</dbReference>
<evidence type="ECO:0000256" key="1">
    <source>
        <dbReference type="ARBA" id="ARBA00004251"/>
    </source>
</evidence>
<evidence type="ECO:0000256" key="8">
    <source>
        <dbReference type="ARBA" id="ARBA00022692"/>
    </source>
</evidence>
<dbReference type="PANTHER" id="PTHR27002:SF932">
    <property type="entry name" value="RECEPTOR-LIKE SERINE_THREONINE-PROTEIN KINASE"/>
    <property type="match status" value="1"/>
</dbReference>
<keyword evidence="5" id="KW-1003">Cell membrane</keyword>
<comment type="subcellular location">
    <subcellularLocation>
        <location evidence="1">Cell membrane</location>
        <topology evidence="1">Single-pass type I membrane protein</topology>
    </subcellularLocation>
</comment>
<keyword evidence="12" id="KW-0067">ATP-binding</keyword>
<dbReference type="SUPFAM" id="SSF56112">
    <property type="entry name" value="Protein kinase-like (PK-like)"/>
    <property type="match status" value="1"/>
</dbReference>
<evidence type="ECO:0000256" key="5">
    <source>
        <dbReference type="ARBA" id="ARBA00022475"/>
    </source>
</evidence>
<protein>
    <recommendedName>
        <fullName evidence="4">non-specific serine/threonine protein kinase</fullName>
        <ecNumber evidence="4">2.7.11.1</ecNumber>
    </recommendedName>
</protein>
<evidence type="ECO:0000256" key="7">
    <source>
        <dbReference type="ARBA" id="ARBA00022679"/>
    </source>
</evidence>
<keyword evidence="11 21" id="KW-0418">Kinase</keyword>
<keyword evidence="21" id="KW-0430">Lectin</keyword>
<proteinExistence type="inferred from homology"/>
<evidence type="ECO:0000256" key="4">
    <source>
        <dbReference type="ARBA" id="ARBA00012513"/>
    </source>
</evidence>
<dbReference type="EMBL" id="QPKB01000007">
    <property type="protein sequence ID" value="RWR88169.1"/>
    <property type="molecule type" value="Genomic_DNA"/>
</dbReference>
<keyword evidence="7" id="KW-0808">Transferase</keyword>
<evidence type="ECO:0000256" key="10">
    <source>
        <dbReference type="ARBA" id="ARBA00022741"/>
    </source>
</evidence>
<evidence type="ECO:0000256" key="9">
    <source>
        <dbReference type="ARBA" id="ARBA00022729"/>
    </source>
</evidence>
<evidence type="ECO:0000259" key="20">
    <source>
        <dbReference type="PROSITE" id="PS50011"/>
    </source>
</evidence>
<keyword evidence="10" id="KW-0547">Nucleotide-binding</keyword>
<keyword evidence="22" id="KW-1185">Reference proteome</keyword>
<dbReference type="InterPro" id="IPR011009">
    <property type="entry name" value="Kinase-like_dom_sf"/>
</dbReference>
<evidence type="ECO:0000256" key="11">
    <source>
        <dbReference type="ARBA" id="ARBA00022777"/>
    </source>
</evidence>
<keyword evidence="9" id="KW-0732">Signal</keyword>
<evidence type="ECO:0000256" key="12">
    <source>
        <dbReference type="ARBA" id="ARBA00022840"/>
    </source>
</evidence>
<dbReference type="AlphaFoldDB" id="A0A443PBL2"/>
<evidence type="ECO:0000256" key="16">
    <source>
        <dbReference type="ARBA" id="ARBA00023170"/>
    </source>
</evidence>
<accession>A0A443PBL2</accession>
<dbReference type="PROSITE" id="PS00108">
    <property type="entry name" value="PROTEIN_KINASE_ST"/>
    <property type="match status" value="1"/>
</dbReference>
<keyword evidence="16 21" id="KW-0675">Receptor</keyword>
<evidence type="ECO:0000256" key="17">
    <source>
        <dbReference type="ARBA" id="ARBA00023180"/>
    </source>
</evidence>
<evidence type="ECO:0000256" key="19">
    <source>
        <dbReference type="ARBA" id="ARBA00048679"/>
    </source>
</evidence>
<keyword evidence="15" id="KW-1015">Disulfide bond</keyword>
<evidence type="ECO:0000256" key="6">
    <source>
        <dbReference type="ARBA" id="ARBA00022527"/>
    </source>
</evidence>
<dbReference type="GO" id="GO:0030246">
    <property type="term" value="F:carbohydrate binding"/>
    <property type="evidence" value="ECO:0007669"/>
    <property type="project" value="UniProtKB-KW"/>
</dbReference>
<dbReference type="Gene3D" id="3.30.200.20">
    <property type="entry name" value="Phosphorylase Kinase, domain 1"/>
    <property type="match status" value="1"/>
</dbReference>
<dbReference type="GO" id="GO:0005524">
    <property type="term" value="F:ATP binding"/>
    <property type="evidence" value="ECO:0007669"/>
    <property type="project" value="UniProtKB-KW"/>
</dbReference>
<keyword evidence="14" id="KW-0472">Membrane</keyword>
<keyword evidence="8" id="KW-0812">Transmembrane</keyword>
<dbReference type="Proteomes" id="UP000283530">
    <property type="component" value="Unassembled WGS sequence"/>
</dbReference>
<dbReference type="SMART" id="SM00220">
    <property type="entry name" value="S_TKc"/>
    <property type="match status" value="1"/>
</dbReference>
<dbReference type="FunFam" id="1.10.510.10:FF:000240">
    <property type="entry name" value="Lectin-domain containing receptor kinase A4.3"/>
    <property type="match status" value="1"/>
</dbReference>